<organism evidence="2 3">
    <name type="scientific">Lachnoanaerobaculum orale</name>
    <dbReference type="NCBI Taxonomy" id="979627"/>
    <lineage>
        <taxon>Bacteria</taxon>
        <taxon>Bacillati</taxon>
        <taxon>Bacillota</taxon>
        <taxon>Clostridia</taxon>
        <taxon>Lachnospirales</taxon>
        <taxon>Lachnospiraceae</taxon>
        <taxon>Lachnoanaerobaculum</taxon>
    </lineage>
</organism>
<gene>
    <name evidence="2" type="ORF">EHW90_01095</name>
</gene>
<dbReference type="PANTHER" id="PTHR21381:SF3">
    <property type="entry name" value="SGC REGION PROTEIN SGCQ-RELATED"/>
    <property type="match status" value="1"/>
</dbReference>
<dbReference type="NCBIfam" id="TIGR00259">
    <property type="entry name" value="thylakoid_BtpA"/>
    <property type="match status" value="1"/>
</dbReference>
<evidence type="ECO:0000256" key="1">
    <source>
        <dbReference type="ARBA" id="ARBA00006007"/>
    </source>
</evidence>
<dbReference type="CDD" id="cd04722">
    <property type="entry name" value="TIM_phosphate_binding"/>
    <property type="match status" value="1"/>
</dbReference>
<name>A0A3P3Q3Q9_9FIRM</name>
<dbReference type="Proteomes" id="UP000276982">
    <property type="component" value="Unassembled WGS sequence"/>
</dbReference>
<dbReference type="AlphaFoldDB" id="A0A3P3Q3Q9"/>
<dbReference type="InterPro" id="IPR011060">
    <property type="entry name" value="RibuloseP-bd_barrel"/>
</dbReference>
<comment type="caution">
    <text evidence="2">The sequence shown here is derived from an EMBL/GenBank/DDBJ whole genome shotgun (WGS) entry which is preliminary data.</text>
</comment>
<dbReference type="Pfam" id="PF03437">
    <property type="entry name" value="BtpA"/>
    <property type="match status" value="1"/>
</dbReference>
<dbReference type="InterPro" id="IPR013785">
    <property type="entry name" value="Aldolase_TIM"/>
</dbReference>
<accession>A0A3P3Q3Q9</accession>
<sequence length="263" mass="27948">MRKDIISNGGKTVIGMVHCKPLPTTVGFNGDYQEIIDIAVEDAKTLEKAGVDGIIVENMGDTPFSALLNKAQLAALSVAAYAVKEAVKIPVGVDAAFNDCESGFAIAGMIGADFVRVPVFVDRVLFTDGVIEPCAKRCMEYRKSLGLEHIKILADIQVKHAHMILPGITIEQSAKDAAANGADAIIVTGSQVGEETPIEMIDRVKKVVNIPVIAGSGVNDTNIKDQLNIADGAIIGSGFKVNGKIENPISYELTKKVMDALRM</sequence>
<dbReference type="PIRSF" id="PIRSF005956">
    <property type="entry name" value="BtpA"/>
    <property type="match status" value="1"/>
</dbReference>
<keyword evidence="3" id="KW-1185">Reference proteome</keyword>
<dbReference type="PANTHER" id="PTHR21381">
    <property type="entry name" value="ZGC:162297"/>
    <property type="match status" value="1"/>
</dbReference>
<reference evidence="2 3" key="1">
    <citation type="submission" date="2018-11" db="EMBL/GenBank/DDBJ databases">
        <title>Genome sequencing of Lachnoanaerobaculum orale DSM 24553T.</title>
        <authorList>
            <person name="Kook J.-K."/>
            <person name="Park S.-N."/>
            <person name="Lim Y.K."/>
        </authorList>
    </citation>
    <scope>NUCLEOTIDE SEQUENCE [LARGE SCALE GENOMIC DNA]</scope>
    <source>
        <strain evidence="2 3">DSM 24553</strain>
    </source>
</reference>
<dbReference type="Gene3D" id="3.20.20.70">
    <property type="entry name" value="Aldolase class I"/>
    <property type="match status" value="1"/>
</dbReference>
<evidence type="ECO:0000313" key="3">
    <source>
        <dbReference type="Proteomes" id="UP000276982"/>
    </source>
</evidence>
<dbReference type="InterPro" id="IPR005137">
    <property type="entry name" value="BtpA"/>
</dbReference>
<evidence type="ECO:0000313" key="2">
    <source>
        <dbReference type="EMBL" id="RRJ15674.1"/>
    </source>
</evidence>
<protein>
    <submittedName>
        <fullName evidence="2">BtpA/SgcQ family protein</fullName>
    </submittedName>
</protein>
<dbReference type="RefSeq" id="WP_124950558.1">
    <property type="nucleotide sequence ID" value="NZ_RRCM01000001.1"/>
</dbReference>
<comment type="similarity">
    <text evidence="1">Belongs to the BtpA family.</text>
</comment>
<dbReference type="EMBL" id="RRCM01000001">
    <property type="protein sequence ID" value="RRJ15674.1"/>
    <property type="molecule type" value="Genomic_DNA"/>
</dbReference>
<proteinExistence type="inferred from homology"/>
<dbReference type="SUPFAM" id="SSF51366">
    <property type="entry name" value="Ribulose-phoshate binding barrel"/>
    <property type="match status" value="1"/>
</dbReference>